<name>A0A1D8ASX2_9BACT</name>
<feature type="domain" description="Response regulatory" evidence="9">
    <location>
        <begin position="656"/>
        <end position="772"/>
    </location>
</feature>
<dbReference type="InterPro" id="IPR001610">
    <property type="entry name" value="PAC"/>
</dbReference>
<dbReference type="NCBIfam" id="TIGR00229">
    <property type="entry name" value="sensory_box"/>
    <property type="match status" value="1"/>
</dbReference>
<evidence type="ECO:0000256" key="1">
    <source>
        <dbReference type="ARBA" id="ARBA00000085"/>
    </source>
</evidence>
<dbReference type="PROSITE" id="PS50113">
    <property type="entry name" value="PAC"/>
    <property type="match status" value="1"/>
</dbReference>
<dbReference type="InterPro" id="IPR036890">
    <property type="entry name" value="HATPase_C_sf"/>
</dbReference>
<dbReference type="RefSeq" id="WP_069961295.1">
    <property type="nucleotide sequence ID" value="NZ_CP016094.1"/>
</dbReference>
<evidence type="ECO:0000313" key="12">
    <source>
        <dbReference type="EMBL" id="AOS43993.1"/>
    </source>
</evidence>
<dbReference type="InterPro" id="IPR003661">
    <property type="entry name" value="HisK_dim/P_dom"/>
</dbReference>
<evidence type="ECO:0000259" key="11">
    <source>
        <dbReference type="PROSITE" id="PS50113"/>
    </source>
</evidence>
<dbReference type="SMART" id="SM00091">
    <property type="entry name" value="PAS"/>
    <property type="match status" value="1"/>
</dbReference>
<dbReference type="SMART" id="SM00448">
    <property type="entry name" value="REC"/>
    <property type="match status" value="1"/>
</dbReference>
<dbReference type="InterPro" id="IPR000700">
    <property type="entry name" value="PAS-assoc_C"/>
</dbReference>
<dbReference type="PATRIC" id="fig|1838286.3.peg.1057"/>
<feature type="coiled-coil region" evidence="7">
    <location>
        <begin position="212"/>
        <end position="258"/>
    </location>
</feature>
<dbReference type="Gene3D" id="3.30.450.40">
    <property type="match status" value="1"/>
</dbReference>
<dbReference type="PROSITE" id="PS50109">
    <property type="entry name" value="HIS_KIN"/>
    <property type="match status" value="1"/>
</dbReference>
<dbReference type="InterPro" id="IPR004358">
    <property type="entry name" value="Sig_transdc_His_kin-like_C"/>
</dbReference>
<dbReference type="SUPFAM" id="SSF52172">
    <property type="entry name" value="CheY-like"/>
    <property type="match status" value="1"/>
</dbReference>
<evidence type="ECO:0000256" key="3">
    <source>
        <dbReference type="ARBA" id="ARBA00022553"/>
    </source>
</evidence>
<evidence type="ECO:0000256" key="5">
    <source>
        <dbReference type="ARBA" id="ARBA00022777"/>
    </source>
</evidence>
<dbReference type="InterPro" id="IPR003018">
    <property type="entry name" value="GAF"/>
</dbReference>
<dbReference type="PANTHER" id="PTHR43047">
    <property type="entry name" value="TWO-COMPONENT HISTIDINE PROTEIN KINASE"/>
    <property type="match status" value="1"/>
</dbReference>
<dbReference type="Pfam" id="PF00512">
    <property type="entry name" value="HisKA"/>
    <property type="match status" value="1"/>
</dbReference>
<dbReference type="STRING" id="1838286.Verru16b_01054"/>
<dbReference type="PANTHER" id="PTHR43047:SF63">
    <property type="entry name" value="HISTIDINE KINASE"/>
    <property type="match status" value="1"/>
</dbReference>
<dbReference type="Gene3D" id="1.10.287.130">
    <property type="match status" value="1"/>
</dbReference>
<feature type="domain" description="PAS" evidence="10">
    <location>
        <begin position="254"/>
        <end position="327"/>
    </location>
</feature>
<comment type="catalytic activity">
    <reaction evidence="1">
        <text>ATP + protein L-histidine = ADP + protein N-phospho-L-histidine.</text>
        <dbReference type="EC" id="2.7.13.3"/>
    </reaction>
</comment>
<dbReference type="SUPFAM" id="SSF55785">
    <property type="entry name" value="PYP-like sensor domain (PAS domain)"/>
    <property type="match status" value="1"/>
</dbReference>
<evidence type="ECO:0000256" key="2">
    <source>
        <dbReference type="ARBA" id="ARBA00012438"/>
    </source>
</evidence>
<evidence type="ECO:0000259" key="8">
    <source>
        <dbReference type="PROSITE" id="PS50109"/>
    </source>
</evidence>
<dbReference type="GO" id="GO:0005886">
    <property type="term" value="C:plasma membrane"/>
    <property type="evidence" value="ECO:0007669"/>
    <property type="project" value="TreeGrafter"/>
</dbReference>
<dbReference type="SUPFAM" id="SSF47384">
    <property type="entry name" value="Homodimeric domain of signal transducing histidine kinase"/>
    <property type="match status" value="1"/>
</dbReference>
<dbReference type="Gene3D" id="3.30.450.20">
    <property type="entry name" value="PAS domain"/>
    <property type="match status" value="1"/>
</dbReference>
<dbReference type="CDD" id="cd16922">
    <property type="entry name" value="HATPase_EvgS-ArcB-TorS-like"/>
    <property type="match status" value="1"/>
</dbReference>
<feature type="modified residue" description="4-aspartylphosphate" evidence="6">
    <location>
        <position position="705"/>
    </location>
</feature>
<dbReference type="FunFam" id="1.10.287.130:FF:000145">
    <property type="entry name" value="Sensory transduction histidine kinase"/>
    <property type="match status" value="1"/>
</dbReference>
<feature type="domain" description="Histidine kinase" evidence="8">
    <location>
        <begin position="407"/>
        <end position="628"/>
    </location>
</feature>
<dbReference type="EC" id="2.7.13.3" evidence="2"/>
<dbReference type="Gene3D" id="3.40.50.2300">
    <property type="match status" value="1"/>
</dbReference>
<dbReference type="Proteomes" id="UP000095228">
    <property type="component" value="Chromosome"/>
</dbReference>
<keyword evidence="5 12" id="KW-0418">Kinase</keyword>
<dbReference type="InterPro" id="IPR000014">
    <property type="entry name" value="PAS"/>
</dbReference>
<dbReference type="SUPFAM" id="SSF55781">
    <property type="entry name" value="GAF domain-like"/>
    <property type="match status" value="1"/>
</dbReference>
<dbReference type="Pfam" id="PF02518">
    <property type="entry name" value="HATPase_c"/>
    <property type="match status" value="1"/>
</dbReference>
<feature type="domain" description="PAC" evidence="11">
    <location>
        <begin position="328"/>
        <end position="382"/>
    </location>
</feature>
<dbReference type="InterPro" id="IPR003594">
    <property type="entry name" value="HATPase_dom"/>
</dbReference>
<evidence type="ECO:0000313" key="13">
    <source>
        <dbReference type="Proteomes" id="UP000095228"/>
    </source>
</evidence>
<dbReference type="OrthoDB" id="9810730at2"/>
<keyword evidence="7" id="KW-0175">Coiled coil</keyword>
<evidence type="ECO:0000256" key="4">
    <source>
        <dbReference type="ARBA" id="ARBA00022679"/>
    </source>
</evidence>
<keyword evidence="4 12" id="KW-0808">Transferase</keyword>
<dbReference type="Gene3D" id="3.30.565.10">
    <property type="entry name" value="Histidine kinase-like ATPase, C-terminal domain"/>
    <property type="match status" value="1"/>
</dbReference>
<sequence>MSAEGELLREEIALLRRQLERERLSREQAEQLAEQGTRALYDRQAELALLAAITSAANSSATLTSAVASVLQQLGEFGGWELGHVYVNEPGTDTLVPLGLWYEANPGRCRTFQARTGELTLRRGAGLPGQVMARGEPLLLTSLADECNFPRAEAAQACGLVCGYAFPVTPSVGGMAVIELFSIRRHAPDEPMLGLIPQVTSQINRIFARHWLDRERQRVQVALEEKVRERTETLSKTVQALNERVEEQRRMQQALQVHNRALNAAANGIVIADALQPNWPIIYCNPAFERLTGYQADEVMGRNCKFLQGDDTDTETVGALRDAIRTGQPVNVTIKNYRKDGTSFWNQLTVAPVRDPTGLLTHYIGVQEDVTRQQEAEHSLRAARDATELANADLSRAARLKDEFLAAMSHELRTPLNAVLGMAEVMRDQLHGPLNASQLEMMGIVEESGRHLLALINDILDLSKIEAGKLDLQVEEVPIEPAAQSSVRFVREQAMRKKLELTCTVDPTLETVQADHRRLKQVLVNLLSNAVKFTPEGGRVGLEVVADPVAGGVRFTVWDTGIGIARADFDRIFQPFEQIDSRLARRYEGTGLGLALVRRMVAMHGGTLSLDSEPGQGSRFSVFLPQVRFSHPPIAVTPGQVPAPAARPRVPNGAIHVLVAEDNEANQKMLLGYLQAQGYRTSLATQGEEAVQMATALCPDIIVMDVQMPGVDGLEAIRRIRADPQVAHIPIIALTAMAMNGDRDRCIAAGASAYLSKPVMLSELAACLDQVVAVRSGPAPLRQDGPAQRLA</sequence>
<dbReference type="CDD" id="cd00130">
    <property type="entry name" value="PAS"/>
    <property type="match status" value="1"/>
</dbReference>
<dbReference type="KEGG" id="obg:Verru16b_01054"/>
<dbReference type="InterPro" id="IPR035965">
    <property type="entry name" value="PAS-like_dom_sf"/>
</dbReference>
<dbReference type="SUPFAM" id="SSF55874">
    <property type="entry name" value="ATPase domain of HSP90 chaperone/DNA topoisomerase II/histidine kinase"/>
    <property type="match status" value="1"/>
</dbReference>
<reference evidence="12 13" key="1">
    <citation type="submission" date="2016-06" db="EMBL/GenBank/DDBJ databases">
        <title>Three novel species with peptidoglycan cell walls form the new genus Lacunisphaera gen. nov. in the family Opitutaceae of the verrucomicrobial subdivision 4.</title>
        <authorList>
            <person name="Rast P."/>
            <person name="Gloeckner I."/>
            <person name="Jogler M."/>
            <person name="Boedeker C."/>
            <person name="Jeske O."/>
            <person name="Wiegand S."/>
            <person name="Reinhardt R."/>
            <person name="Schumann P."/>
            <person name="Rohde M."/>
            <person name="Spring S."/>
            <person name="Gloeckner F.O."/>
            <person name="Jogler C."/>
        </authorList>
    </citation>
    <scope>NUCLEOTIDE SEQUENCE [LARGE SCALE GENOMIC DNA]</scope>
    <source>
        <strain evidence="12 13">IG16b</strain>
    </source>
</reference>
<dbReference type="GO" id="GO:0000155">
    <property type="term" value="F:phosphorelay sensor kinase activity"/>
    <property type="evidence" value="ECO:0007669"/>
    <property type="project" value="InterPro"/>
</dbReference>
<accession>A0A1D8ASX2</accession>
<dbReference type="InterPro" id="IPR001789">
    <property type="entry name" value="Sig_transdc_resp-reg_receiver"/>
</dbReference>
<evidence type="ECO:0000256" key="7">
    <source>
        <dbReference type="SAM" id="Coils"/>
    </source>
</evidence>
<dbReference type="Pfam" id="PF00072">
    <property type="entry name" value="Response_reg"/>
    <property type="match status" value="1"/>
</dbReference>
<dbReference type="EMBL" id="CP016094">
    <property type="protein sequence ID" value="AOS43993.1"/>
    <property type="molecule type" value="Genomic_DNA"/>
</dbReference>
<dbReference type="SMART" id="SM00086">
    <property type="entry name" value="PAC"/>
    <property type="match status" value="1"/>
</dbReference>
<dbReference type="InterPro" id="IPR005467">
    <property type="entry name" value="His_kinase_dom"/>
</dbReference>
<dbReference type="SMART" id="SM00387">
    <property type="entry name" value="HATPase_c"/>
    <property type="match status" value="1"/>
</dbReference>
<gene>
    <name evidence="12" type="primary">luxQ_3</name>
    <name evidence="12" type="ORF">Verru16b_01054</name>
</gene>
<dbReference type="PROSITE" id="PS50110">
    <property type="entry name" value="RESPONSE_REGULATORY"/>
    <property type="match status" value="1"/>
</dbReference>
<dbReference type="GO" id="GO:0009927">
    <property type="term" value="F:histidine phosphotransfer kinase activity"/>
    <property type="evidence" value="ECO:0007669"/>
    <property type="project" value="TreeGrafter"/>
</dbReference>
<dbReference type="PROSITE" id="PS50112">
    <property type="entry name" value="PAS"/>
    <property type="match status" value="1"/>
</dbReference>
<keyword evidence="13" id="KW-1185">Reference proteome</keyword>
<dbReference type="Pfam" id="PF13426">
    <property type="entry name" value="PAS_9"/>
    <property type="match status" value="1"/>
</dbReference>
<dbReference type="SMART" id="SM00388">
    <property type="entry name" value="HisKA"/>
    <property type="match status" value="1"/>
</dbReference>
<dbReference type="InterPro" id="IPR011006">
    <property type="entry name" value="CheY-like_superfamily"/>
</dbReference>
<dbReference type="Pfam" id="PF13185">
    <property type="entry name" value="GAF_2"/>
    <property type="match status" value="1"/>
</dbReference>
<dbReference type="InterPro" id="IPR036097">
    <property type="entry name" value="HisK_dim/P_sf"/>
</dbReference>
<proteinExistence type="predicted"/>
<dbReference type="AlphaFoldDB" id="A0A1D8ASX2"/>
<keyword evidence="3 6" id="KW-0597">Phosphoprotein</keyword>
<dbReference type="FunFam" id="3.30.565.10:FF:000010">
    <property type="entry name" value="Sensor histidine kinase RcsC"/>
    <property type="match status" value="1"/>
</dbReference>
<dbReference type="CDD" id="cd00082">
    <property type="entry name" value="HisKA"/>
    <property type="match status" value="1"/>
</dbReference>
<evidence type="ECO:0000256" key="6">
    <source>
        <dbReference type="PROSITE-ProRule" id="PRU00169"/>
    </source>
</evidence>
<evidence type="ECO:0000259" key="10">
    <source>
        <dbReference type="PROSITE" id="PS50112"/>
    </source>
</evidence>
<organism evidence="12 13">
    <name type="scientific">Lacunisphaera limnophila</name>
    <dbReference type="NCBI Taxonomy" id="1838286"/>
    <lineage>
        <taxon>Bacteria</taxon>
        <taxon>Pseudomonadati</taxon>
        <taxon>Verrucomicrobiota</taxon>
        <taxon>Opitutia</taxon>
        <taxon>Opitutales</taxon>
        <taxon>Opitutaceae</taxon>
        <taxon>Lacunisphaera</taxon>
    </lineage>
</organism>
<dbReference type="PRINTS" id="PR00344">
    <property type="entry name" value="BCTRLSENSOR"/>
</dbReference>
<protein>
    <recommendedName>
        <fullName evidence="2">histidine kinase</fullName>
        <ecNumber evidence="2">2.7.13.3</ecNumber>
    </recommendedName>
</protein>
<dbReference type="InterPro" id="IPR029016">
    <property type="entry name" value="GAF-like_dom_sf"/>
</dbReference>
<evidence type="ECO:0000259" key="9">
    <source>
        <dbReference type="PROSITE" id="PS50110"/>
    </source>
</evidence>